<organism evidence="10">
    <name type="scientific">Himalayan marmot bocaparvovirus 2</name>
    <dbReference type="NCBI Taxonomy" id="2059415"/>
    <lineage>
        <taxon>Viruses</taxon>
        <taxon>Monodnaviria</taxon>
        <taxon>Shotokuvirae</taxon>
        <taxon>Cossaviricota</taxon>
        <taxon>Quintoviricetes</taxon>
        <taxon>Piccovirales</taxon>
        <taxon>Parvoviridae</taxon>
        <taxon>Parvovirinae</taxon>
        <taxon>Bocaparvovirus</taxon>
    </lineage>
</organism>
<dbReference type="Pfam" id="PF11733">
    <property type="entry name" value="NP1-WLL"/>
    <property type="match status" value="1"/>
</dbReference>
<keyword evidence="6" id="KW-0010">Activator</keyword>
<keyword evidence="7" id="KW-0804">Transcription</keyword>
<comment type="function">
    <text evidence="8">Required for the expression of the capsid proteins. Performs the splicing and internal polyadenylation of the viral capsid-encoding mRNA precursor, which allows its maturation and expression. Transactivates the viral promoter.</text>
</comment>
<reference evidence="10" key="1">
    <citation type="journal article" date="2017" name="Sci. China Life Sci.">
        <title>Two novel bocaparvovirus species identified in wild Himalayan marmots.</title>
        <authorList>
            <person name="Ao Y."/>
            <person name="Li X."/>
            <person name="Li L."/>
            <person name="Xie X."/>
            <person name="Jin D."/>
            <person name="Yu J."/>
            <person name="Lu S."/>
            <person name="Duan Z."/>
        </authorList>
    </citation>
    <scope>NUCLEOTIDE SEQUENCE</scope>
    <source>
        <strain evidence="10">HHMBOV2</strain>
    </source>
</reference>
<evidence type="ECO:0000256" key="7">
    <source>
        <dbReference type="ARBA" id="ARBA00023163"/>
    </source>
</evidence>
<evidence type="ECO:0000256" key="2">
    <source>
        <dbReference type="ARBA" id="ARBA00007126"/>
    </source>
</evidence>
<feature type="compositionally biased region" description="Basic residues" evidence="9">
    <location>
        <begin position="17"/>
        <end position="30"/>
    </location>
</feature>
<evidence type="ECO:0000256" key="6">
    <source>
        <dbReference type="ARBA" id="ARBA00023159"/>
    </source>
</evidence>
<comment type="subcellular location">
    <subcellularLocation>
        <location evidence="1">Host nucleus</location>
    </subcellularLocation>
</comment>
<name>A0A2H4X1Y4_9VIRU</name>
<evidence type="ECO:0000256" key="4">
    <source>
        <dbReference type="ARBA" id="ARBA00022562"/>
    </source>
</evidence>
<evidence type="ECO:0000313" key="10">
    <source>
        <dbReference type="EMBL" id="AUD40076.1"/>
    </source>
</evidence>
<comment type="similarity">
    <text evidence="2">Belongs to the Bocaparvovirus Non-structural protein NP-1 family.</text>
</comment>
<dbReference type="InterPro" id="IPR021075">
    <property type="entry name" value="Bocavirus_NP1"/>
</dbReference>
<feature type="compositionally biased region" description="Basic and acidic residues" evidence="9">
    <location>
        <begin position="1"/>
        <end position="16"/>
    </location>
</feature>
<evidence type="ECO:0000256" key="5">
    <source>
        <dbReference type="ARBA" id="ARBA00023015"/>
    </source>
</evidence>
<evidence type="ECO:0000256" key="3">
    <source>
        <dbReference type="ARBA" id="ARBA00020315"/>
    </source>
</evidence>
<keyword evidence="5" id="KW-0805">Transcription regulation</keyword>
<proteinExistence type="inferred from homology"/>
<keyword evidence="4" id="KW-1048">Host nucleus</keyword>
<evidence type="ECO:0000256" key="1">
    <source>
        <dbReference type="ARBA" id="ARBA00004147"/>
    </source>
</evidence>
<dbReference type="GO" id="GO:0042025">
    <property type="term" value="C:host cell nucleus"/>
    <property type="evidence" value="ECO:0007669"/>
    <property type="project" value="UniProtKB-SubCell"/>
</dbReference>
<evidence type="ECO:0000256" key="9">
    <source>
        <dbReference type="SAM" id="MobiDB-lite"/>
    </source>
</evidence>
<dbReference type="EMBL" id="MF464269">
    <property type="protein sequence ID" value="AUD40076.1"/>
    <property type="molecule type" value="Genomic_DNA"/>
</dbReference>
<feature type="region of interest" description="Disordered" evidence="9">
    <location>
        <begin position="1"/>
        <end position="63"/>
    </location>
</feature>
<feature type="compositionally biased region" description="Polar residues" evidence="9">
    <location>
        <begin position="41"/>
        <end position="62"/>
    </location>
</feature>
<accession>A0A2H4X1Y4</accession>
<sequence>MSSRESYTRRGSERHSTGTRRRSRSRSRSPLRRDSHRASGASYSGSTHSGSRMNQSSFTASRVFQKKKKTTPYDVFAKHKAENKTEFGYCGFYWHSTRLASKGTDHIFTESKQEFQKRQRDNRVEWADVREILFQYKKNMDQLYRNMLYHFRNTDCERCDYWDDVYLKHLAHVQSSDLQNKEITDEEMLEVAMEIDGPSE</sequence>
<evidence type="ECO:0000256" key="8">
    <source>
        <dbReference type="ARBA" id="ARBA00045895"/>
    </source>
</evidence>
<protein>
    <recommendedName>
        <fullName evidence="3">Non-structural protein NP-1</fullName>
    </recommendedName>
</protein>